<comment type="subcellular location">
    <subcellularLocation>
        <location evidence="1">Cell membrane</location>
        <topology evidence="1">Multi-pass membrane protein</topology>
    </subcellularLocation>
</comment>
<accession>A0A5R9J7T6</accession>
<reference evidence="10 11" key="1">
    <citation type="submission" date="2019-05" db="EMBL/GenBank/DDBJ databases">
        <authorList>
            <person name="Pankratov T."/>
            <person name="Grouzdev D."/>
        </authorList>
    </citation>
    <scope>NUCLEOTIDE SEQUENCE [LARGE SCALE GENOMIC DNA]</scope>
    <source>
        <strain evidence="10 11">KEBCLARHB70R</strain>
    </source>
</reference>
<evidence type="ECO:0000256" key="5">
    <source>
        <dbReference type="ARBA" id="ARBA00022847"/>
    </source>
</evidence>
<keyword evidence="5" id="KW-0769">Symport</keyword>
<dbReference type="Pfam" id="PF07690">
    <property type="entry name" value="MFS_1"/>
    <property type="match status" value="1"/>
</dbReference>
<sequence>MTIAAPVTRSRLGLAVRVACGNFLEMYDFMVFGYYAAAIGRTFFPTSNPIGSLLLALTTFGAGFLMRPLGALVLGAYVDRIGVRRGLVLTLGLMAIGTLTLACMPGYATIGLAAPVLVLAGRLLQGFSAGVELGSTSVFLADLAPPGRRGLYVSLQSVSQQVAVIVAASLGVALEAWLSPARMDAWGWRIPLLVGCAIVPFLFILRRSLARDEPAHAPRHAPSAMSAIMRRLLQSWRIVLVGVLLVVMTTSSFYLITAYTPSFGRTVLHLSTRASLVVTLCVGLSNLVWLPLAGALTDRIGRRPVLIAATLLALVTAYPAMHWLVGHASFAHLLMVELWLSFLYGSYNGAMVVFLTEFVPQDVRNSGFSMAYSLATCIGGFTPAVCTWLIERTGDHAMPGVWLTGAALCGLVAALLARPGFGRAIDRGGSQAYPDG</sequence>
<evidence type="ECO:0000256" key="4">
    <source>
        <dbReference type="ARBA" id="ARBA00022692"/>
    </source>
</evidence>
<evidence type="ECO:0000256" key="6">
    <source>
        <dbReference type="ARBA" id="ARBA00022989"/>
    </source>
</evidence>
<comment type="caution">
    <text evidence="10">The sequence shown here is derived from an EMBL/GenBank/DDBJ whole genome shotgun (WGS) entry which is preliminary data.</text>
</comment>
<feature type="domain" description="Major facilitator superfamily (MFS) profile" evidence="9">
    <location>
        <begin position="14"/>
        <end position="422"/>
    </location>
</feature>
<feature type="transmembrane region" description="Helical" evidence="8">
    <location>
        <begin position="12"/>
        <end position="37"/>
    </location>
</feature>
<dbReference type="GO" id="GO:0015293">
    <property type="term" value="F:symporter activity"/>
    <property type="evidence" value="ECO:0007669"/>
    <property type="project" value="UniProtKB-KW"/>
</dbReference>
<keyword evidence="6 8" id="KW-1133">Transmembrane helix</keyword>
<feature type="transmembrane region" description="Helical" evidence="8">
    <location>
        <begin position="305"/>
        <end position="326"/>
    </location>
</feature>
<dbReference type="GO" id="GO:0005886">
    <property type="term" value="C:plasma membrane"/>
    <property type="evidence" value="ECO:0007669"/>
    <property type="project" value="UniProtKB-SubCell"/>
</dbReference>
<dbReference type="OrthoDB" id="9783227at2"/>
<feature type="transmembrane region" description="Helical" evidence="8">
    <location>
        <begin position="371"/>
        <end position="390"/>
    </location>
</feature>
<feature type="transmembrane region" description="Helical" evidence="8">
    <location>
        <begin position="396"/>
        <end position="417"/>
    </location>
</feature>
<evidence type="ECO:0000256" key="8">
    <source>
        <dbReference type="SAM" id="Phobius"/>
    </source>
</evidence>
<dbReference type="NCBIfam" id="NF011656">
    <property type="entry name" value="PRK15075.1"/>
    <property type="match status" value="1"/>
</dbReference>
<dbReference type="Gene3D" id="1.20.1250.20">
    <property type="entry name" value="MFS general substrate transporter like domains"/>
    <property type="match status" value="2"/>
</dbReference>
<evidence type="ECO:0000256" key="2">
    <source>
        <dbReference type="ARBA" id="ARBA00022448"/>
    </source>
</evidence>
<keyword evidence="7 8" id="KW-0472">Membrane</keyword>
<dbReference type="InterPro" id="IPR036259">
    <property type="entry name" value="MFS_trans_sf"/>
</dbReference>
<dbReference type="InterPro" id="IPR011701">
    <property type="entry name" value="MFS"/>
</dbReference>
<dbReference type="EMBL" id="VCDI01000005">
    <property type="protein sequence ID" value="TLU71681.1"/>
    <property type="molecule type" value="Genomic_DNA"/>
</dbReference>
<dbReference type="PROSITE" id="PS50850">
    <property type="entry name" value="MFS"/>
    <property type="match status" value="1"/>
</dbReference>
<dbReference type="InterPro" id="IPR051084">
    <property type="entry name" value="H+-coupled_symporters"/>
</dbReference>
<name>A0A5R9J7T6_9PROT</name>
<dbReference type="SUPFAM" id="SSF103473">
    <property type="entry name" value="MFS general substrate transporter"/>
    <property type="match status" value="1"/>
</dbReference>
<feature type="transmembrane region" description="Helical" evidence="8">
    <location>
        <begin position="276"/>
        <end position="293"/>
    </location>
</feature>
<feature type="transmembrane region" description="Helical" evidence="8">
    <location>
        <begin position="49"/>
        <end position="74"/>
    </location>
</feature>
<feature type="transmembrane region" description="Helical" evidence="8">
    <location>
        <begin position="186"/>
        <end position="205"/>
    </location>
</feature>
<dbReference type="InterPro" id="IPR020846">
    <property type="entry name" value="MFS_dom"/>
</dbReference>
<dbReference type="RefSeq" id="WP_138326751.1">
    <property type="nucleotide sequence ID" value="NZ_VCDI01000005.1"/>
</dbReference>
<keyword evidence="2" id="KW-0813">Transport</keyword>
<dbReference type="AlphaFoldDB" id="A0A5R9J7T6"/>
<evidence type="ECO:0000259" key="9">
    <source>
        <dbReference type="PROSITE" id="PS50850"/>
    </source>
</evidence>
<organism evidence="10 11">
    <name type="scientific">Lichenicoccus roseus</name>
    <dbReference type="NCBI Taxonomy" id="2683649"/>
    <lineage>
        <taxon>Bacteria</taxon>
        <taxon>Pseudomonadati</taxon>
        <taxon>Pseudomonadota</taxon>
        <taxon>Alphaproteobacteria</taxon>
        <taxon>Acetobacterales</taxon>
        <taxon>Acetobacteraceae</taxon>
        <taxon>Lichenicoccus</taxon>
    </lineage>
</organism>
<dbReference type="PANTHER" id="PTHR43528:SF6">
    <property type="entry name" value="CITRATE-PROTON SYMPORTER"/>
    <property type="match status" value="1"/>
</dbReference>
<keyword evidence="4 8" id="KW-0812">Transmembrane</keyword>
<feature type="transmembrane region" description="Helical" evidence="8">
    <location>
        <begin position="238"/>
        <end position="256"/>
    </location>
</feature>
<feature type="transmembrane region" description="Helical" evidence="8">
    <location>
        <begin position="338"/>
        <end position="359"/>
    </location>
</feature>
<evidence type="ECO:0000256" key="7">
    <source>
        <dbReference type="ARBA" id="ARBA00023136"/>
    </source>
</evidence>
<dbReference type="PANTHER" id="PTHR43528">
    <property type="entry name" value="ALPHA-KETOGLUTARATE PERMEASE"/>
    <property type="match status" value="1"/>
</dbReference>
<keyword evidence="11" id="KW-1185">Reference proteome</keyword>
<protein>
    <submittedName>
        <fullName evidence="10">MFS transporter</fullName>
    </submittedName>
</protein>
<evidence type="ECO:0000313" key="11">
    <source>
        <dbReference type="Proteomes" id="UP000305654"/>
    </source>
</evidence>
<keyword evidence="3" id="KW-1003">Cell membrane</keyword>
<dbReference type="Proteomes" id="UP000305654">
    <property type="component" value="Unassembled WGS sequence"/>
</dbReference>
<evidence type="ECO:0000256" key="1">
    <source>
        <dbReference type="ARBA" id="ARBA00004651"/>
    </source>
</evidence>
<evidence type="ECO:0000256" key="3">
    <source>
        <dbReference type="ARBA" id="ARBA00022475"/>
    </source>
</evidence>
<proteinExistence type="predicted"/>
<evidence type="ECO:0000313" key="10">
    <source>
        <dbReference type="EMBL" id="TLU71681.1"/>
    </source>
</evidence>
<feature type="transmembrane region" description="Helical" evidence="8">
    <location>
        <begin position="86"/>
        <end position="110"/>
    </location>
</feature>
<gene>
    <name evidence="10" type="ORF">FE263_14515</name>
</gene>